<name>A0A4C1ZRZ5_EUMVA</name>
<dbReference type="Proteomes" id="UP000299102">
    <property type="component" value="Unassembled WGS sequence"/>
</dbReference>
<organism evidence="2 3">
    <name type="scientific">Eumeta variegata</name>
    <name type="common">Bagworm moth</name>
    <name type="synonym">Eumeta japonica</name>
    <dbReference type="NCBI Taxonomy" id="151549"/>
    <lineage>
        <taxon>Eukaryota</taxon>
        <taxon>Metazoa</taxon>
        <taxon>Ecdysozoa</taxon>
        <taxon>Arthropoda</taxon>
        <taxon>Hexapoda</taxon>
        <taxon>Insecta</taxon>
        <taxon>Pterygota</taxon>
        <taxon>Neoptera</taxon>
        <taxon>Endopterygota</taxon>
        <taxon>Lepidoptera</taxon>
        <taxon>Glossata</taxon>
        <taxon>Ditrysia</taxon>
        <taxon>Tineoidea</taxon>
        <taxon>Psychidae</taxon>
        <taxon>Oiketicinae</taxon>
        <taxon>Eumeta</taxon>
    </lineage>
</organism>
<feature type="compositionally biased region" description="Polar residues" evidence="1">
    <location>
        <begin position="120"/>
        <end position="134"/>
    </location>
</feature>
<protein>
    <submittedName>
        <fullName evidence="2">Uncharacterized protein</fullName>
    </submittedName>
</protein>
<dbReference type="EMBL" id="BGZK01002045">
    <property type="protein sequence ID" value="GBP89924.1"/>
    <property type="molecule type" value="Genomic_DNA"/>
</dbReference>
<feature type="region of interest" description="Disordered" evidence="1">
    <location>
        <begin position="109"/>
        <end position="134"/>
    </location>
</feature>
<proteinExistence type="predicted"/>
<reference evidence="2 3" key="1">
    <citation type="journal article" date="2019" name="Commun. Biol.">
        <title>The bagworm genome reveals a unique fibroin gene that provides high tensile strength.</title>
        <authorList>
            <person name="Kono N."/>
            <person name="Nakamura H."/>
            <person name="Ohtoshi R."/>
            <person name="Tomita M."/>
            <person name="Numata K."/>
            <person name="Arakawa K."/>
        </authorList>
    </citation>
    <scope>NUCLEOTIDE SEQUENCE [LARGE SCALE GENOMIC DNA]</scope>
</reference>
<keyword evidence="3" id="KW-1185">Reference proteome</keyword>
<dbReference type="AlphaFoldDB" id="A0A4C1ZRZ5"/>
<evidence type="ECO:0000313" key="3">
    <source>
        <dbReference type="Proteomes" id="UP000299102"/>
    </source>
</evidence>
<evidence type="ECO:0000313" key="2">
    <source>
        <dbReference type="EMBL" id="GBP89924.1"/>
    </source>
</evidence>
<accession>A0A4C1ZRZ5</accession>
<gene>
    <name evidence="2" type="ORF">EVAR_63751_1</name>
</gene>
<sequence length="134" mass="14895">MYDCINRILQQIGIGVCGADLSKTNKQLLRKRRLYISLHIFKTRLRVDLHPCLRGGPPRPRRGFGFLLGPNPRVTSVCHNSAPSPIICIWTKISSKFHIRMAAALITAGSPTDGGRRSGPPNNGTFYSTARNQR</sequence>
<comment type="caution">
    <text evidence="2">The sequence shown here is derived from an EMBL/GenBank/DDBJ whole genome shotgun (WGS) entry which is preliminary data.</text>
</comment>
<evidence type="ECO:0000256" key="1">
    <source>
        <dbReference type="SAM" id="MobiDB-lite"/>
    </source>
</evidence>